<proteinExistence type="predicted"/>
<sequence length="372" mass="41977">MTKEVIKNTVLEEQVNREILESATIDVITPMSAPRRTLTDTFPVEPDRSPPSQWEMEKRLECQLKMHEMELQAQREKEDKELQAQKENEDKEFQAQREDREFQFQLQKKEFEIRELNAQNDSRFRQEEIDLKRQLSAFNAATAAPLVLTFDESDVDSSFKAFEGIARCNKWPEDQWASLLVPKLIVNHDDSDLTLLDPFIHQGRMSLLGSENKAFPVNILSDTAAVCSVLYINAVPNLTTVYTGETIQLKGLEDCPIYCVAKVYLQSPLLSGVIKVAIKYDEPVPGDQLLLGNDVAGKLVVLNVTVVDSPLEKSPMETLDTTLPHLFPACAVTRSQSRHIKSPVPLPTDLPSEDLYAKQLLLSTAAATHDRT</sequence>
<dbReference type="EMBL" id="VSRR010012674">
    <property type="protein sequence ID" value="MPC54835.1"/>
    <property type="molecule type" value="Genomic_DNA"/>
</dbReference>
<reference evidence="2 3" key="1">
    <citation type="submission" date="2019-05" db="EMBL/GenBank/DDBJ databases">
        <title>Another draft genome of Portunus trituberculatus and its Hox gene families provides insights of decapod evolution.</title>
        <authorList>
            <person name="Jeong J.-H."/>
            <person name="Song I."/>
            <person name="Kim S."/>
            <person name="Choi T."/>
            <person name="Kim D."/>
            <person name="Ryu S."/>
            <person name="Kim W."/>
        </authorList>
    </citation>
    <scope>NUCLEOTIDE SEQUENCE [LARGE SCALE GENOMIC DNA]</scope>
    <source>
        <tissue evidence="2">Muscle</tissue>
    </source>
</reference>
<dbReference type="Proteomes" id="UP000324222">
    <property type="component" value="Unassembled WGS sequence"/>
</dbReference>
<organism evidence="2 3">
    <name type="scientific">Portunus trituberculatus</name>
    <name type="common">Swimming crab</name>
    <name type="synonym">Neptunus trituberculatus</name>
    <dbReference type="NCBI Taxonomy" id="210409"/>
    <lineage>
        <taxon>Eukaryota</taxon>
        <taxon>Metazoa</taxon>
        <taxon>Ecdysozoa</taxon>
        <taxon>Arthropoda</taxon>
        <taxon>Crustacea</taxon>
        <taxon>Multicrustacea</taxon>
        <taxon>Malacostraca</taxon>
        <taxon>Eumalacostraca</taxon>
        <taxon>Eucarida</taxon>
        <taxon>Decapoda</taxon>
        <taxon>Pleocyemata</taxon>
        <taxon>Brachyura</taxon>
        <taxon>Eubrachyura</taxon>
        <taxon>Portunoidea</taxon>
        <taxon>Portunidae</taxon>
        <taxon>Portuninae</taxon>
        <taxon>Portunus</taxon>
    </lineage>
</organism>
<evidence type="ECO:0000256" key="1">
    <source>
        <dbReference type="SAM" id="MobiDB-lite"/>
    </source>
</evidence>
<keyword evidence="3" id="KW-1185">Reference proteome</keyword>
<dbReference type="PANTHER" id="PTHR46888">
    <property type="entry name" value="ZINC KNUCKLE DOMAINCONTAINING PROTEIN-RELATED"/>
    <property type="match status" value="1"/>
</dbReference>
<dbReference type="AlphaFoldDB" id="A0A5B7GBY0"/>
<gene>
    <name evidence="2" type="ORF">E2C01_048764</name>
</gene>
<comment type="caution">
    <text evidence="2">The sequence shown here is derived from an EMBL/GenBank/DDBJ whole genome shotgun (WGS) entry which is preliminary data.</text>
</comment>
<feature type="region of interest" description="Disordered" evidence="1">
    <location>
        <begin position="73"/>
        <end position="97"/>
    </location>
</feature>
<protein>
    <submittedName>
        <fullName evidence="2">Uncharacterized protein</fullName>
    </submittedName>
</protein>
<dbReference type="PANTHER" id="PTHR46888:SF1">
    <property type="entry name" value="RIBONUCLEASE H"/>
    <property type="match status" value="1"/>
</dbReference>
<accession>A0A5B7GBY0</accession>
<evidence type="ECO:0000313" key="3">
    <source>
        <dbReference type="Proteomes" id="UP000324222"/>
    </source>
</evidence>
<name>A0A5B7GBY0_PORTR</name>
<evidence type="ECO:0000313" key="2">
    <source>
        <dbReference type="EMBL" id="MPC54835.1"/>
    </source>
</evidence>